<dbReference type="Pfam" id="PF00158">
    <property type="entry name" value="Sigma54_activat"/>
    <property type="match status" value="1"/>
</dbReference>
<dbReference type="PROSITE" id="PS00675">
    <property type="entry name" value="SIGMA54_INTERACT_1"/>
    <property type="match status" value="1"/>
</dbReference>
<dbReference type="EMBL" id="JAGTPW010000019">
    <property type="protein sequence ID" value="MBR8644923.1"/>
    <property type="molecule type" value="Genomic_DNA"/>
</dbReference>
<accession>A0A941FHK2</accession>
<dbReference type="GO" id="GO:0005524">
    <property type="term" value="F:ATP binding"/>
    <property type="evidence" value="ECO:0007669"/>
    <property type="project" value="InterPro"/>
</dbReference>
<gene>
    <name evidence="2" type="ORF">KEH51_12805</name>
</gene>
<comment type="caution">
    <text evidence="2">The sequence shown here is derived from an EMBL/GenBank/DDBJ whole genome shotgun (WGS) entry which is preliminary data.</text>
</comment>
<dbReference type="InterPro" id="IPR002078">
    <property type="entry name" value="Sigma_54_int"/>
</dbReference>
<name>A0A941FHK2_9BACI</name>
<evidence type="ECO:0000259" key="1">
    <source>
        <dbReference type="Pfam" id="PF00158"/>
    </source>
</evidence>
<dbReference type="InterPro" id="IPR025662">
    <property type="entry name" value="Sigma_54_int_dom_ATP-bd_1"/>
</dbReference>
<sequence length="64" mass="7343">MEARMHFNQLVAINTNLKEQLDTAFKFSKSNHPVLIYGESGSGKKVLRKLFTMRVIGKNTRLSF</sequence>
<feature type="domain" description="Sigma-54 factor interaction" evidence="1">
    <location>
        <begin position="13"/>
        <end position="50"/>
    </location>
</feature>
<evidence type="ECO:0000313" key="3">
    <source>
        <dbReference type="Proteomes" id="UP000680045"/>
    </source>
</evidence>
<dbReference type="Gene3D" id="3.40.50.300">
    <property type="entry name" value="P-loop containing nucleotide triphosphate hydrolases"/>
    <property type="match status" value="1"/>
</dbReference>
<proteinExistence type="predicted"/>
<dbReference type="InterPro" id="IPR027417">
    <property type="entry name" value="P-loop_NTPase"/>
</dbReference>
<organism evidence="2 3">
    <name type="scientific">Peribacillus frigoritolerans</name>
    <dbReference type="NCBI Taxonomy" id="450367"/>
    <lineage>
        <taxon>Bacteria</taxon>
        <taxon>Bacillati</taxon>
        <taxon>Bacillota</taxon>
        <taxon>Bacilli</taxon>
        <taxon>Bacillales</taxon>
        <taxon>Bacillaceae</taxon>
        <taxon>Peribacillus</taxon>
    </lineage>
</organism>
<protein>
    <submittedName>
        <fullName evidence="2">Sigma 54-interacting transcriptional regulator</fullName>
    </submittedName>
</protein>
<reference evidence="2" key="1">
    <citation type="submission" date="2021-04" db="EMBL/GenBank/DDBJ databases">
        <title>Whole genome sequencing of Enterococci isolates from hospitalized patients.</title>
        <authorList>
            <person name="Ogoti B.M."/>
            <person name="Onyambu F.G."/>
        </authorList>
    </citation>
    <scope>NUCLEOTIDE SEQUENCE</scope>
    <source>
        <strain evidence="2">242</strain>
    </source>
</reference>
<evidence type="ECO:0000313" key="2">
    <source>
        <dbReference type="EMBL" id="MBR8644923.1"/>
    </source>
</evidence>
<dbReference type="Proteomes" id="UP000680045">
    <property type="component" value="Unassembled WGS sequence"/>
</dbReference>
<dbReference type="GO" id="GO:0006355">
    <property type="term" value="P:regulation of DNA-templated transcription"/>
    <property type="evidence" value="ECO:0007669"/>
    <property type="project" value="InterPro"/>
</dbReference>
<dbReference type="AlphaFoldDB" id="A0A941FHK2"/>